<accession>B9YAU4</accession>
<organism evidence="1 2">
    <name type="scientific">Holdemania filiformis DSM 12042</name>
    <dbReference type="NCBI Taxonomy" id="545696"/>
    <lineage>
        <taxon>Bacteria</taxon>
        <taxon>Bacillati</taxon>
        <taxon>Bacillota</taxon>
        <taxon>Erysipelotrichia</taxon>
        <taxon>Erysipelotrichales</taxon>
        <taxon>Erysipelotrichaceae</taxon>
        <taxon>Holdemania</taxon>
    </lineage>
</organism>
<dbReference type="STRING" id="545696.HOLDEFILI_02951"/>
<dbReference type="AlphaFoldDB" id="B9YAU4"/>
<protein>
    <submittedName>
        <fullName evidence="1">Uncharacterized protein</fullName>
    </submittedName>
</protein>
<name>B9YAU4_9FIRM</name>
<proteinExistence type="predicted"/>
<gene>
    <name evidence="1" type="ORF">HOLDEFILI_02951</name>
</gene>
<sequence length="49" mass="5577">MGNVLVINQFHFHGVRSNGRFFSYLLRANKKTVSSQQSADSDPDFLCMI</sequence>
<reference evidence="1 2" key="2">
    <citation type="submission" date="2009-02" db="EMBL/GenBank/DDBJ databases">
        <title>Draft genome sequence of Holdemania filiformis DSM 12042.</title>
        <authorList>
            <person name="Sudarsanam P."/>
            <person name="Ley R."/>
            <person name="Guruge J."/>
            <person name="Turnbaugh P.J."/>
            <person name="Mahowald M."/>
            <person name="Liep D."/>
            <person name="Gordon J."/>
        </authorList>
    </citation>
    <scope>NUCLEOTIDE SEQUENCE [LARGE SCALE GENOMIC DNA]</scope>
    <source>
        <strain evidence="1 2">DSM 12042</strain>
    </source>
</reference>
<evidence type="ECO:0000313" key="2">
    <source>
        <dbReference type="Proteomes" id="UP000005950"/>
    </source>
</evidence>
<dbReference type="HOGENOM" id="CLU_3136494_0_0_9"/>
<dbReference type="EMBL" id="ACCF01000189">
    <property type="protein sequence ID" value="EEF66870.1"/>
    <property type="molecule type" value="Genomic_DNA"/>
</dbReference>
<reference evidence="1 2" key="1">
    <citation type="submission" date="2008-12" db="EMBL/GenBank/DDBJ databases">
        <authorList>
            <person name="Fulton L."/>
            <person name="Clifton S."/>
            <person name="Fulton B."/>
            <person name="Xu J."/>
            <person name="Minx P."/>
            <person name="Pepin K.H."/>
            <person name="Johnson M."/>
            <person name="Bhonagiri V."/>
            <person name="Nash W.E."/>
            <person name="Mardis E.R."/>
            <person name="Wilson R.K."/>
        </authorList>
    </citation>
    <scope>NUCLEOTIDE SEQUENCE [LARGE SCALE GENOMIC DNA]</scope>
    <source>
        <strain evidence="1 2">DSM 12042</strain>
    </source>
</reference>
<dbReference type="Proteomes" id="UP000005950">
    <property type="component" value="Unassembled WGS sequence"/>
</dbReference>
<comment type="caution">
    <text evidence="1">The sequence shown here is derived from an EMBL/GenBank/DDBJ whole genome shotgun (WGS) entry which is preliminary data.</text>
</comment>
<evidence type="ECO:0000313" key="1">
    <source>
        <dbReference type="EMBL" id="EEF66870.1"/>
    </source>
</evidence>